<sequence>MRAERGTGLRRPAPATELARPPPPPSRDQAARTRGQGPEEGEDEKENQAQPRMRTLDPGEPTPCRSPAPQGQYIAHKGAGEPEPLAAAGWKPSNAPDDLRNA</sequence>
<evidence type="ECO:0000313" key="2">
    <source>
        <dbReference type="EMBL" id="KAG8513888.1"/>
    </source>
</evidence>
<dbReference type="AlphaFoldDB" id="A0A8J6A433"/>
<organism evidence="2 3">
    <name type="scientific">Galemys pyrenaicus</name>
    <name type="common">Iberian desman</name>
    <name type="synonym">Pyrenean desman</name>
    <dbReference type="NCBI Taxonomy" id="202257"/>
    <lineage>
        <taxon>Eukaryota</taxon>
        <taxon>Metazoa</taxon>
        <taxon>Chordata</taxon>
        <taxon>Craniata</taxon>
        <taxon>Vertebrata</taxon>
        <taxon>Euteleostomi</taxon>
        <taxon>Mammalia</taxon>
        <taxon>Eutheria</taxon>
        <taxon>Laurasiatheria</taxon>
        <taxon>Eulipotyphla</taxon>
        <taxon>Talpidae</taxon>
        <taxon>Galemys</taxon>
    </lineage>
</organism>
<feature type="compositionally biased region" description="Low complexity" evidence="1">
    <location>
        <begin position="10"/>
        <end position="19"/>
    </location>
</feature>
<keyword evidence="3" id="KW-1185">Reference proteome</keyword>
<evidence type="ECO:0000313" key="3">
    <source>
        <dbReference type="Proteomes" id="UP000700334"/>
    </source>
</evidence>
<evidence type="ECO:0000256" key="1">
    <source>
        <dbReference type="SAM" id="MobiDB-lite"/>
    </source>
</evidence>
<name>A0A8J6A433_GALPY</name>
<proteinExistence type="predicted"/>
<accession>A0A8J6A433</accession>
<dbReference type="EMBL" id="JAGFMF010011756">
    <property type="protein sequence ID" value="KAG8513888.1"/>
    <property type="molecule type" value="Genomic_DNA"/>
</dbReference>
<protein>
    <submittedName>
        <fullName evidence="2">Uncharacterized protein</fullName>
    </submittedName>
</protein>
<comment type="caution">
    <text evidence="2">The sequence shown here is derived from an EMBL/GenBank/DDBJ whole genome shotgun (WGS) entry which is preliminary data.</text>
</comment>
<feature type="region of interest" description="Disordered" evidence="1">
    <location>
        <begin position="1"/>
        <end position="102"/>
    </location>
</feature>
<gene>
    <name evidence="2" type="ORF">J0S82_000542</name>
</gene>
<reference evidence="2" key="1">
    <citation type="journal article" date="2021" name="Evol. Appl.">
        <title>The genome of the Pyrenean desman and the effects of bottlenecks and inbreeding on the genomic landscape of an endangered species.</title>
        <authorList>
            <person name="Escoda L."/>
            <person name="Castresana J."/>
        </authorList>
    </citation>
    <scope>NUCLEOTIDE SEQUENCE</scope>
    <source>
        <strain evidence="2">IBE-C5619</strain>
    </source>
</reference>
<dbReference type="Proteomes" id="UP000700334">
    <property type="component" value="Unassembled WGS sequence"/>
</dbReference>